<dbReference type="InterPro" id="IPR049730">
    <property type="entry name" value="SNF2/RAD54-like_C"/>
</dbReference>
<dbReference type="InterPro" id="IPR027417">
    <property type="entry name" value="P-loop_NTPase"/>
</dbReference>
<dbReference type="SUPFAM" id="SSF52540">
    <property type="entry name" value="P-loop containing nucleoside triphosphate hydrolases"/>
    <property type="match status" value="1"/>
</dbReference>
<proteinExistence type="predicted"/>
<name>A0A383B5G1_9ZZZZ</name>
<sequence length="248" mass="28453">RLEVLQVPEEQLSLFPEFAEDEWVDMDGQEQMETLLKTRLKALKNERSEVKLLLEATKRCQEAGPDAKAEVLLDWIYKLQGEENDSDLKILVFTEFVPTQEMLKNFLNDRGFLVVCLNGSMDMETRKQVQEQFAEKAHILISTDAGGEGLNLQFCHVVINYDIPWNPMRLEQRIGRVDRIGQSHVVRAINFVINDSVEHRVREVLEEKLAIILQEFGVDKTGDVLDSAQAGQIFEDLYVEAILHPESV</sequence>
<dbReference type="Pfam" id="PF00271">
    <property type="entry name" value="Helicase_C"/>
    <property type="match status" value="1"/>
</dbReference>
<gene>
    <name evidence="3" type="ORF">METZ01_LOCUS467998</name>
</gene>
<reference evidence="3" key="1">
    <citation type="submission" date="2018-05" db="EMBL/GenBank/DDBJ databases">
        <authorList>
            <person name="Lanie J.A."/>
            <person name="Ng W.-L."/>
            <person name="Kazmierczak K.M."/>
            <person name="Andrzejewski T.M."/>
            <person name="Davidsen T.M."/>
            <person name="Wayne K.J."/>
            <person name="Tettelin H."/>
            <person name="Glass J.I."/>
            <person name="Rusch D."/>
            <person name="Podicherti R."/>
            <person name="Tsui H.-C.T."/>
            <person name="Winkler M.E."/>
        </authorList>
    </citation>
    <scope>NUCLEOTIDE SEQUENCE</scope>
</reference>
<dbReference type="PROSITE" id="PS51194">
    <property type="entry name" value="HELICASE_CTER"/>
    <property type="match status" value="1"/>
</dbReference>
<dbReference type="SMART" id="SM00490">
    <property type="entry name" value="HELICc"/>
    <property type="match status" value="1"/>
</dbReference>
<evidence type="ECO:0000313" key="3">
    <source>
        <dbReference type="EMBL" id="SVE15144.1"/>
    </source>
</evidence>
<dbReference type="EMBL" id="UINC01197580">
    <property type="protein sequence ID" value="SVE15144.1"/>
    <property type="molecule type" value="Genomic_DNA"/>
</dbReference>
<evidence type="ECO:0000259" key="2">
    <source>
        <dbReference type="PROSITE" id="PS51194"/>
    </source>
</evidence>
<dbReference type="InterPro" id="IPR001650">
    <property type="entry name" value="Helicase_C-like"/>
</dbReference>
<feature type="non-terminal residue" evidence="3">
    <location>
        <position position="248"/>
    </location>
</feature>
<feature type="domain" description="Helicase C-terminal" evidence="2">
    <location>
        <begin position="71"/>
        <end position="224"/>
    </location>
</feature>
<accession>A0A383B5G1</accession>
<keyword evidence="1" id="KW-0378">Hydrolase</keyword>
<protein>
    <recommendedName>
        <fullName evidence="2">Helicase C-terminal domain-containing protein</fullName>
    </recommendedName>
</protein>
<dbReference type="GO" id="GO:0016787">
    <property type="term" value="F:hydrolase activity"/>
    <property type="evidence" value="ECO:0007669"/>
    <property type="project" value="UniProtKB-KW"/>
</dbReference>
<dbReference type="Gene3D" id="3.40.50.300">
    <property type="entry name" value="P-loop containing nucleotide triphosphate hydrolases"/>
    <property type="match status" value="1"/>
</dbReference>
<organism evidence="3">
    <name type="scientific">marine metagenome</name>
    <dbReference type="NCBI Taxonomy" id="408172"/>
    <lineage>
        <taxon>unclassified sequences</taxon>
        <taxon>metagenomes</taxon>
        <taxon>ecological metagenomes</taxon>
    </lineage>
</organism>
<dbReference type="CDD" id="cd18793">
    <property type="entry name" value="SF2_C_SNF"/>
    <property type="match status" value="1"/>
</dbReference>
<dbReference type="AlphaFoldDB" id="A0A383B5G1"/>
<dbReference type="PANTHER" id="PTHR10799">
    <property type="entry name" value="SNF2/RAD54 HELICASE FAMILY"/>
    <property type="match status" value="1"/>
</dbReference>
<evidence type="ECO:0000256" key="1">
    <source>
        <dbReference type="ARBA" id="ARBA00022801"/>
    </source>
</evidence>
<feature type="non-terminal residue" evidence="3">
    <location>
        <position position="1"/>
    </location>
</feature>